<evidence type="ECO:0000256" key="2">
    <source>
        <dbReference type="ARBA" id="ARBA00010157"/>
    </source>
</evidence>
<evidence type="ECO:0000256" key="4">
    <source>
        <dbReference type="ARBA" id="ARBA00022692"/>
    </source>
</evidence>
<name>C7Q427_CATAD</name>
<feature type="transmembrane region" description="Helical" evidence="7">
    <location>
        <begin position="536"/>
        <end position="557"/>
    </location>
</feature>
<organism evidence="9 10">
    <name type="scientific">Catenulispora acidiphila (strain DSM 44928 / JCM 14897 / NBRC 102108 / NRRL B-24433 / ID139908)</name>
    <dbReference type="NCBI Taxonomy" id="479433"/>
    <lineage>
        <taxon>Bacteria</taxon>
        <taxon>Bacillati</taxon>
        <taxon>Actinomycetota</taxon>
        <taxon>Actinomycetes</taxon>
        <taxon>Catenulisporales</taxon>
        <taxon>Catenulisporaceae</taxon>
        <taxon>Catenulispora</taxon>
    </lineage>
</organism>
<proteinExistence type="inferred from homology"/>
<dbReference type="Proteomes" id="UP000000851">
    <property type="component" value="Chromosome"/>
</dbReference>
<dbReference type="OrthoDB" id="7051771at2"/>
<dbReference type="PROSITE" id="PS50156">
    <property type="entry name" value="SSD"/>
    <property type="match status" value="1"/>
</dbReference>
<evidence type="ECO:0000313" key="10">
    <source>
        <dbReference type="Proteomes" id="UP000000851"/>
    </source>
</evidence>
<keyword evidence="5 7" id="KW-1133">Transmembrane helix</keyword>
<dbReference type="InParanoid" id="C7Q427"/>
<dbReference type="EMBL" id="CP001700">
    <property type="protein sequence ID" value="ACU69887.1"/>
    <property type="molecule type" value="Genomic_DNA"/>
</dbReference>
<dbReference type="STRING" id="479433.Caci_0955"/>
<dbReference type="eggNOG" id="COG2409">
    <property type="taxonomic scope" value="Bacteria"/>
</dbReference>
<feature type="transmembrane region" description="Helical" evidence="7">
    <location>
        <begin position="651"/>
        <end position="674"/>
    </location>
</feature>
<feature type="domain" description="SSD" evidence="8">
    <location>
        <begin position="200"/>
        <end position="332"/>
    </location>
</feature>
<feature type="transmembrane region" description="Helical" evidence="7">
    <location>
        <begin position="618"/>
        <end position="645"/>
    </location>
</feature>
<gene>
    <name evidence="9" type="ordered locus">Caci_0955</name>
</gene>
<dbReference type="KEGG" id="cai:Caci_0955"/>
<comment type="subcellular location">
    <subcellularLocation>
        <location evidence="1">Cell membrane</location>
        <topology evidence="1">Multi-pass membrane protein</topology>
    </subcellularLocation>
</comment>
<keyword evidence="10" id="KW-1185">Reference proteome</keyword>
<dbReference type="Pfam" id="PF03176">
    <property type="entry name" value="MMPL"/>
    <property type="match status" value="2"/>
</dbReference>
<evidence type="ECO:0000313" key="9">
    <source>
        <dbReference type="EMBL" id="ACU69887.1"/>
    </source>
</evidence>
<feature type="transmembrane region" description="Helical" evidence="7">
    <location>
        <begin position="307"/>
        <end position="331"/>
    </location>
</feature>
<feature type="transmembrane region" description="Helical" evidence="7">
    <location>
        <begin position="17"/>
        <end position="36"/>
    </location>
</feature>
<evidence type="ECO:0000256" key="7">
    <source>
        <dbReference type="SAM" id="Phobius"/>
    </source>
</evidence>
<dbReference type="SUPFAM" id="SSF82866">
    <property type="entry name" value="Multidrug efflux transporter AcrB transmembrane domain"/>
    <property type="match status" value="2"/>
</dbReference>
<feature type="transmembrane region" description="Helical" evidence="7">
    <location>
        <begin position="505"/>
        <end position="529"/>
    </location>
</feature>
<keyword evidence="4 7" id="KW-0812">Transmembrane</keyword>
<dbReference type="InterPro" id="IPR000731">
    <property type="entry name" value="SSD"/>
</dbReference>
<evidence type="ECO:0000256" key="6">
    <source>
        <dbReference type="ARBA" id="ARBA00023136"/>
    </source>
</evidence>
<dbReference type="RefSeq" id="WP_012785182.1">
    <property type="nucleotide sequence ID" value="NC_013131.1"/>
</dbReference>
<accession>C7Q427</accession>
<sequence length="709" mass="73466">MLRRAAELAIARPKTVVAVWVVVLMVGLGLGGSVFGKLGGLGAHVPGSESQVTADRLDKLDPGSDTIDGLVTSTTPGKVIAPNAALQGRVAAAVADLRRIPGVAQATDSVENPATTGDGQVVAIPVTFVSGISSHDENVAAKAAEARLRAIASPDFQVRVGGGPLISDALNNTAQSDASKAELISLPIVLLLLVVVFGGLLAASLPLVLAVCGVASTLLVLYGFSFTTDLSVYSVQITTMLGLGLGVDYALLMVTRFKQERVGTPDIADCVRQTVSAAGRTVFFSGLTVAVSLVGLVVYPAPFLRSMGLAATVVVAVDMLAAVTLLPALLAKFGHRIKPASPKRSEGRWFGQFAAGVARRPLPVLVVIAAGLVTVAAPVLSLTLSPGDARELPASSEARQVYDLSVAHFPGQSAANPLYVLVEGGATKPAYLTHLRSLPGVVDSAQKTYPDGSAVLQLTPAGTVNGKVATGLVQTIRGEHQGAYVTGDSAHLVDFRQMLVDRLPYATGVVLVSVFVLLFLFTGSVLIPLKAVLTNLLSIGASLGAMVWVFQQGHFAGLFGAGLKGGLGALDVTVPPLLIAVAFGLSMDYEIFILGRIREARLAGEPAREAVVTGVRHTGRVVTCAAALLVIVFACFMTGGAAPILEFGFGLTFAVLVDATLVRMLLVPAVLALLGERAWWAPRALRGVHERFGVAEAPEPVAEELLERV</sequence>
<dbReference type="PANTHER" id="PTHR33406:SF11">
    <property type="entry name" value="MEMBRANE PROTEIN SCO6666-RELATED"/>
    <property type="match status" value="1"/>
</dbReference>
<evidence type="ECO:0000256" key="1">
    <source>
        <dbReference type="ARBA" id="ARBA00004651"/>
    </source>
</evidence>
<dbReference type="GO" id="GO:0005886">
    <property type="term" value="C:plasma membrane"/>
    <property type="evidence" value="ECO:0007669"/>
    <property type="project" value="UniProtKB-SubCell"/>
</dbReference>
<dbReference type="InterPro" id="IPR050545">
    <property type="entry name" value="Mycobact_MmpL"/>
</dbReference>
<dbReference type="PANTHER" id="PTHR33406">
    <property type="entry name" value="MEMBRANE PROTEIN MJ1562-RELATED"/>
    <property type="match status" value="1"/>
</dbReference>
<feature type="transmembrane region" description="Helical" evidence="7">
    <location>
        <begin position="188"/>
        <end position="221"/>
    </location>
</feature>
<evidence type="ECO:0000256" key="5">
    <source>
        <dbReference type="ARBA" id="ARBA00022989"/>
    </source>
</evidence>
<comment type="similarity">
    <text evidence="2">Belongs to the resistance-nodulation-cell division (RND) (TC 2.A.6) family. MmpL subfamily.</text>
</comment>
<dbReference type="Gene3D" id="1.20.1640.10">
    <property type="entry name" value="Multidrug efflux transporter AcrB transmembrane domain"/>
    <property type="match status" value="2"/>
</dbReference>
<keyword evidence="3" id="KW-1003">Cell membrane</keyword>
<keyword evidence="6 7" id="KW-0472">Membrane</keyword>
<dbReference type="HOGENOM" id="CLU_005108_5_1_11"/>
<evidence type="ECO:0000259" key="8">
    <source>
        <dbReference type="PROSITE" id="PS50156"/>
    </source>
</evidence>
<feature type="transmembrane region" description="Helical" evidence="7">
    <location>
        <begin position="282"/>
        <end position="301"/>
    </location>
</feature>
<dbReference type="InterPro" id="IPR004869">
    <property type="entry name" value="MMPL_dom"/>
</dbReference>
<feature type="transmembrane region" description="Helical" evidence="7">
    <location>
        <begin position="233"/>
        <end position="252"/>
    </location>
</feature>
<protein>
    <submittedName>
        <fullName evidence="9">Integral membrane protein</fullName>
    </submittedName>
</protein>
<dbReference type="AlphaFoldDB" id="C7Q427"/>
<reference evidence="9 10" key="1">
    <citation type="journal article" date="2009" name="Stand. Genomic Sci.">
        <title>Complete genome sequence of Catenulispora acidiphila type strain (ID 139908).</title>
        <authorList>
            <person name="Copeland A."/>
            <person name="Lapidus A."/>
            <person name="Glavina Del Rio T."/>
            <person name="Nolan M."/>
            <person name="Lucas S."/>
            <person name="Chen F."/>
            <person name="Tice H."/>
            <person name="Cheng J.F."/>
            <person name="Bruce D."/>
            <person name="Goodwin L."/>
            <person name="Pitluck S."/>
            <person name="Mikhailova N."/>
            <person name="Pati A."/>
            <person name="Ivanova N."/>
            <person name="Mavromatis K."/>
            <person name="Chen A."/>
            <person name="Palaniappan K."/>
            <person name="Chain P."/>
            <person name="Land M."/>
            <person name="Hauser L."/>
            <person name="Chang Y.J."/>
            <person name="Jeffries C.D."/>
            <person name="Chertkov O."/>
            <person name="Brettin T."/>
            <person name="Detter J.C."/>
            <person name="Han C."/>
            <person name="Ali Z."/>
            <person name="Tindall B.J."/>
            <person name="Goker M."/>
            <person name="Bristow J."/>
            <person name="Eisen J.A."/>
            <person name="Markowitz V."/>
            <person name="Hugenholtz P."/>
            <person name="Kyrpides N.C."/>
            <person name="Klenk H.P."/>
        </authorList>
    </citation>
    <scope>NUCLEOTIDE SEQUENCE [LARGE SCALE GENOMIC DNA]</scope>
    <source>
        <strain evidence="10">DSM 44928 / JCM 14897 / NBRC 102108 / NRRL B-24433 / ID139908</strain>
    </source>
</reference>
<feature type="transmembrane region" description="Helical" evidence="7">
    <location>
        <begin position="362"/>
        <end position="384"/>
    </location>
</feature>
<evidence type="ECO:0000256" key="3">
    <source>
        <dbReference type="ARBA" id="ARBA00022475"/>
    </source>
</evidence>